<dbReference type="Gene3D" id="3.40.640.10">
    <property type="entry name" value="Type I PLP-dependent aspartate aminotransferase-like (Major domain)"/>
    <property type="match status" value="1"/>
</dbReference>
<dbReference type="SUPFAM" id="SSF53383">
    <property type="entry name" value="PLP-dependent transferases"/>
    <property type="match status" value="1"/>
</dbReference>
<accession>A0A9W8VDI2</accession>
<reference evidence="2" key="1">
    <citation type="submission" date="2022-09" db="EMBL/GenBank/DDBJ databases">
        <title>Fusarium specimens isolated from Avocado Roots.</title>
        <authorList>
            <person name="Stajich J."/>
            <person name="Roper C."/>
            <person name="Heimlech-Rivalta G."/>
        </authorList>
    </citation>
    <scope>NUCLEOTIDE SEQUENCE</scope>
    <source>
        <strain evidence="2">CF00136</strain>
    </source>
</reference>
<feature type="domain" description="Aminotransferase class I/classII large" evidence="1">
    <location>
        <begin position="68"/>
        <end position="154"/>
    </location>
</feature>
<name>A0A9W8VDI2_9HYPO</name>
<keyword evidence="3" id="KW-1185">Reference proteome</keyword>
<comment type="caution">
    <text evidence="2">The sequence shown here is derived from an EMBL/GenBank/DDBJ whole genome shotgun (WGS) entry which is preliminary data.</text>
</comment>
<dbReference type="Pfam" id="PF00155">
    <property type="entry name" value="Aminotran_1_2"/>
    <property type="match status" value="1"/>
</dbReference>
<evidence type="ECO:0000259" key="1">
    <source>
        <dbReference type="Pfam" id="PF00155"/>
    </source>
</evidence>
<organism evidence="2 3">
    <name type="scientific">Fusarium torreyae</name>
    <dbReference type="NCBI Taxonomy" id="1237075"/>
    <lineage>
        <taxon>Eukaryota</taxon>
        <taxon>Fungi</taxon>
        <taxon>Dikarya</taxon>
        <taxon>Ascomycota</taxon>
        <taxon>Pezizomycotina</taxon>
        <taxon>Sordariomycetes</taxon>
        <taxon>Hypocreomycetidae</taxon>
        <taxon>Hypocreales</taxon>
        <taxon>Nectriaceae</taxon>
        <taxon>Fusarium</taxon>
    </lineage>
</organism>
<dbReference type="EMBL" id="JAOQAZ010000014">
    <property type="protein sequence ID" value="KAJ4259551.1"/>
    <property type="molecule type" value="Genomic_DNA"/>
</dbReference>
<dbReference type="Proteomes" id="UP001152049">
    <property type="component" value="Unassembled WGS sequence"/>
</dbReference>
<sequence>MSAHFQPSERAQAASQQGPAWALMQKVKTLPKYHPEKVPHGVVNLSGALNSLMEHWMAFRIGQEMFPMSECLSYGPLTGSEDLLNAAAGLFNRFFNPSEPVRAQNILAANGVTSLMDMMAWTLCDPGDGVLYPTPNFYMLDYNMTARAGLKTIPVSTTGLTDPFEHERLIKAYIAVCFSSVTLQIHKVDAPLVERLRV</sequence>
<dbReference type="InterPro" id="IPR015424">
    <property type="entry name" value="PyrdxlP-dep_Trfase"/>
</dbReference>
<proteinExistence type="predicted"/>
<dbReference type="GO" id="GO:0030170">
    <property type="term" value="F:pyridoxal phosphate binding"/>
    <property type="evidence" value="ECO:0007669"/>
    <property type="project" value="InterPro"/>
</dbReference>
<dbReference type="InterPro" id="IPR004839">
    <property type="entry name" value="Aminotransferase_I/II_large"/>
</dbReference>
<dbReference type="InterPro" id="IPR015421">
    <property type="entry name" value="PyrdxlP-dep_Trfase_major"/>
</dbReference>
<evidence type="ECO:0000313" key="2">
    <source>
        <dbReference type="EMBL" id="KAJ4259551.1"/>
    </source>
</evidence>
<evidence type="ECO:0000313" key="3">
    <source>
        <dbReference type="Proteomes" id="UP001152049"/>
    </source>
</evidence>
<protein>
    <recommendedName>
        <fullName evidence="1">Aminotransferase class I/classII large domain-containing protein</fullName>
    </recommendedName>
</protein>
<dbReference type="AlphaFoldDB" id="A0A9W8VDI2"/>
<gene>
    <name evidence="2" type="ORF">NW762_007480</name>
</gene>
<dbReference type="OrthoDB" id="7042322at2759"/>